<evidence type="ECO:0000259" key="3">
    <source>
        <dbReference type="PROSITE" id="PS50991"/>
    </source>
</evidence>
<dbReference type="EC" id="2.3.3.13" evidence="4"/>
<dbReference type="InterPro" id="IPR000891">
    <property type="entry name" value="PYR_CT"/>
</dbReference>
<keyword evidence="2 4" id="KW-0808">Transferase</keyword>
<dbReference type="RefSeq" id="WP_232085554.1">
    <property type="nucleotide sequence ID" value="NZ_AP018732.1"/>
</dbReference>
<gene>
    <name evidence="4" type="ORF">NAS2_0271</name>
</gene>
<dbReference type="GO" id="GO:0003852">
    <property type="term" value="F:2-isopropylmalate synthase activity"/>
    <property type="evidence" value="ECO:0007669"/>
    <property type="project" value="UniProtKB-EC"/>
</dbReference>
<organism evidence="4 5">
    <name type="scientific">Conexivisphaera calida</name>
    <dbReference type="NCBI Taxonomy" id="1874277"/>
    <lineage>
        <taxon>Archaea</taxon>
        <taxon>Nitrososphaerota</taxon>
        <taxon>Conexivisphaeria</taxon>
        <taxon>Conexivisphaerales</taxon>
        <taxon>Conexivisphaeraceae</taxon>
        <taxon>Conexivisphaera</taxon>
    </lineage>
</organism>
<dbReference type="Gene3D" id="1.10.238.260">
    <property type="match status" value="1"/>
</dbReference>
<name>A0A4P2VAY5_9ARCH</name>
<dbReference type="PANTHER" id="PTHR42880:SF1">
    <property type="entry name" value="ISOPROPYLMALATE_HOMOCITRATE_CITRAMALATE SYNTHASE FAMILY PROTEIN"/>
    <property type="match status" value="1"/>
</dbReference>
<evidence type="ECO:0000256" key="2">
    <source>
        <dbReference type="ARBA" id="ARBA00022679"/>
    </source>
</evidence>
<dbReference type="EMBL" id="AP018732">
    <property type="protein sequence ID" value="BBE41664.1"/>
    <property type="molecule type" value="Genomic_DNA"/>
</dbReference>
<keyword evidence="4" id="KW-0012">Acyltransferase</keyword>
<dbReference type="KEGG" id="ccai:NAS2_0271"/>
<evidence type="ECO:0000256" key="1">
    <source>
        <dbReference type="ARBA" id="ARBA00006154"/>
    </source>
</evidence>
<feature type="domain" description="Pyruvate carboxyltransferase" evidence="3">
    <location>
        <begin position="29"/>
        <end position="279"/>
    </location>
</feature>
<evidence type="ECO:0000313" key="4">
    <source>
        <dbReference type="EMBL" id="BBE41664.1"/>
    </source>
</evidence>
<dbReference type="PROSITE" id="PS50991">
    <property type="entry name" value="PYR_CT"/>
    <property type="match status" value="1"/>
</dbReference>
<reference evidence="4 5" key="1">
    <citation type="journal article" date="2019" name="ISME J.">
        <title>Isolation and characterization of a thermophilic sulfur- and iron-reducing thaumarchaeote from a terrestrial acidic hot spring.</title>
        <authorList>
            <person name="Kato S."/>
            <person name="Itoh T."/>
            <person name="Yuki M."/>
            <person name="Nagamori M."/>
            <person name="Ohnishi M."/>
            <person name="Uematsu K."/>
            <person name="Suzuki K."/>
            <person name="Takashina T."/>
            <person name="Ohkuma M."/>
        </authorList>
    </citation>
    <scope>NUCLEOTIDE SEQUENCE [LARGE SCALE GENOMIC DNA]</scope>
    <source>
        <strain evidence="4 5">NAS-02</strain>
    </source>
</reference>
<dbReference type="PANTHER" id="PTHR42880">
    <property type="entry name" value="HOMOCITRATE SYNTHASE"/>
    <property type="match status" value="1"/>
</dbReference>
<dbReference type="SUPFAM" id="SSF51569">
    <property type="entry name" value="Aldolase"/>
    <property type="match status" value="1"/>
</dbReference>
<dbReference type="Proteomes" id="UP000509448">
    <property type="component" value="Chromosome"/>
</dbReference>
<dbReference type="InterPro" id="IPR013785">
    <property type="entry name" value="Aldolase_TIM"/>
</dbReference>
<dbReference type="AlphaFoldDB" id="A0A4P2VAY5"/>
<keyword evidence="5" id="KW-1185">Reference proteome</keyword>
<dbReference type="PROSITE" id="PS00816">
    <property type="entry name" value="AIPM_HOMOCIT_SYNTH_2"/>
    <property type="match status" value="1"/>
</dbReference>
<dbReference type="GeneID" id="55584088"/>
<dbReference type="Pfam" id="PF00682">
    <property type="entry name" value="HMGL-like"/>
    <property type="match status" value="1"/>
</dbReference>
<dbReference type="GO" id="GO:0019752">
    <property type="term" value="P:carboxylic acid metabolic process"/>
    <property type="evidence" value="ECO:0007669"/>
    <property type="project" value="InterPro"/>
</dbReference>
<proteinExistence type="inferred from homology"/>
<dbReference type="InterPro" id="IPR002034">
    <property type="entry name" value="AIPM/Hcit_synth_CS"/>
</dbReference>
<dbReference type="Gene3D" id="3.20.20.70">
    <property type="entry name" value="Aldolase class I"/>
    <property type="match status" value="1"/>
</dbReference>
<evidence type="ECO:0000313" key="5">
    <source>
        <dbReference type="Proteomes" id="UP000509448"/>
    </source>
</evidence>
<comment type="similarity">
    <text evidence="1">Belongs to the alpha-IPM synthase/homocitrate synthase family.</text>
</comment>
<protein>
    <submittedName>
        <fullName evidence="4">2-isopropylmalate synthase</fullName>
        <ecNumber evidence="4">2.3.3.13</ecNumber>
    </submittedName>
</protein>
<dbReference type="Pfam" id="PF22617">
    <property type="entry name" value="HCS_D2"/>
    <property type="match status" value="1"/>
</dbReference>
<sequence length="401" mass="43833">MDQQMDRAGLGHSGDYNSASTSLLAGRRIHILDSTLREGEQGAGVSFTKRQRLQIAWMLDYFGVDAIEVSPVISESHMESCSEMVKAGLSAQIVAHGRALRQDIDTILQCGASYGAIYHSVSDIHLRYKLKVDFEEALRRGVDAVEYAKAHGLRLRFTLEDASRTSVDRLIEYAKAVEEAGADRISIPDTVGVMTPGGMYKLVRAVRQSVKVPLDVHCHNDMGLSLANALAGLEAGADQVHATVGGIGERSGITDLAQLAVALTVIYGAQMNARINMLKDLYDLVFGYLGFRPSPFMPLLGENAYKHKAGTHIAAVLSNPIAYEVVPPRFVGAKRKLVFGELLGKNGAAFFLKLMGLEPSDASARAFADAMKRLQMGDMFELELDERLERLFMESQRNLEG</sequence>
<accession>A0A4P2VAY5</accession>
<dbReference type="InterPro" id="IPR054691">
    <property type="entry name" value="LeuA/HCS_post-cat"/>
</dbReference>